<dbReference type="PROSITE" id="PS50893">
    <property type="entry name" value="ABC_TRANSPORTER_2"/>
    <property type="match status" value="1"/>
</dbReference>
<reference evidence="10" key="1">
    <citation type="submission" date="2022-12" db="EMBL/GenBank/DDBJ databases">
        <authorList>
            <person name="Petersen C."/>
        </authorList>
    </citation>
    <scope>NUCLEOTIDE SEQUENCE</scope>
    <source>
        <strain evidence="10">IBT 21472</strain>
    </source>
</reference>
<comment type="similarity">
    <text evidence="2">Belongs to the ABC transporter superfamily. ABCG family. Eye pigment precursor importer (TC 3.A.1.204) subfamily.</text>
</comment>
<proteinExistence type="inferred from homology"/>
<evidence type="ECO:0000256" key="3">
    <source>
        <dbReference type="ARBA" id="ARBA00022448"/>
    </source>
</evidence>
<keyword evidence="5" id="KW-0547">Nucleotide-binding</keyword>
<dbReference type="GO" id="GO:0016020">
    <property type="term" value="C:membrane"/>
    <property type="evidence" value="ECO:0007669"/>
    <property type="project" value="UniProtKB-SubCell"/>
</dbReference>
<dbReference type="SMART" id="SM00382">
    <property type="entry name" value="AAA"/>
    <property type="match status" value="1"/>
</dbReference>
<dbReference type="InterPro" id="IPR003439">
    <property type="entry name" value="ABC_transporter-like_ATP-bd"/>
</dbReference>
<dbReference type="GO" id="GO:0016874">
    <property type="term" value="F:ligase activity"/>
    <property type="evidence" value="ECO:0007669"/>
    <property type="project" value="UniProtKB-KW"/>
</dbReference>
<dbReference type="GO" id="GO:0005524">
    <property type="term" value="F:ATP binding"/>
    <property type="evidence" value="ECO:0007669"/>
    <property type="project" value="UniProtKB-KW"/>
</dbReference>
<dbReference type="InterPro" id="IPR013525">
    <property type="entry name" value="ABC2_TM"/>
</dbReference>
<dbReference type="EMBL" id="JAPZBO010000003">
    <property type="protein sequence ID" value="KAJ5320802.1"/>
    <property type="molecule type" value="Genomic_DNA"/>
</dbReference>
<keyword evidence="3" id="KW-0813">Transport</keyword>
<evidence type="ECO:0000256" key="6">
    <source>
        <dbReference type="ARBA" id="ARBA00022840"/>
    </source>
</evidence>
<feature type="transmembrane region" description="Helical" evidence="9">
    <location>
        <begin position="490"/>
        <end position="512"/>
    </location>
</feature>
<evidence type="ECO:0000256" key="2">
    <source>
        <dbReference type="ARBA" id="ARBA00005814"/>
    </source>
</evidence>
<dbReference type="InterPro" id="IPR027417">
    <property type="entry name" value="P-loop_NTPase"/>
</dbReference>
<dbReference type="InterPro" id="IPR017871">
    <property type="entry name" value="ABC_transporter-like_CS"/>
</dbReference>
<keyword evidence="7 9" id="KW-1133">Transmembrane helix</keyword>
<dbReference type="InterPro" id="IPR052215">
    <property type="entry name" value="Plant_ABCG"/>
</dbReference>
<reference evidence="10" key="2">
    <citation type="journal article" date="2023" name="IMA Fungus">
        <title>Comparative genomic study of the Penicillium genus elucidates a diverse pangenome and 15 lateral gene transfer events.</title>
        <authorList>
            <person name="Petersen C."/>
            <person name="Sorensen T."/>
            <person name="Nielsen M.R."/>
            <person name="Sondergaard T.E."/>
            <person name="Sorensen J.L."/>
            <person name="Fitzpatrick D.A."/>
            <person name="Frisvad J.C."/>
            <person name="Nielsen K.L."/>
        </authorList>
    </citation>
    <scope>NUCLEOTIDE SEQUENCE</scope>
    <source>
        <strain evidence="10">IBT 21472</strain>
    </source>
</reference>
<comment type="subcellular location">
    <subcellularLocation>
        <location evidence="1">Membrane</location>
        <topology evidence="1">Multi-pass membrane protein</topology>
    </subcellularLocation>
</comment>
<evidence type="ECO:0000256" key="4">
    <source>
        <dbReference type="ARBA" id="ARBA00022692"/>
    </source>
</evidence>
<dbReference type="PANTHER" id="PTHR48042:SF11">
    <property type="entry name" value="ABC TRANSPORTER G FAMILY MEMBER 11"/>
    <property type="match status" value="1"/>
</dbReference>
<keyword evidence="6" id="KW-0067">ATP-binding</keyword>
<dbReference type="GO" id="GO:0016887">
    <property type="term" value="F:ATP hydrolysis activity"/>
    <property type="evidence" value="ECO:0007669"/>
    <property type="project" value="InterPro"/>
</dbReference>
<evidence type="ECO:0000256" key="8">
    <source>
        <dbReference type="ARBA" id="ARBA00023136"/>
    </source>
</evidence>
<dbReference type="Proteomes" id="UP001147746">
    <property type="component" value="Unassembled WGS sequence"/>
</dbReference>
<dbReference type="Pfam" id="PF19055">
    <property type="entry name" value="ABC2_membrane_7"/>
    <property type="match status" value="1"/>
</dbReference>
<evidence type="ECO:0000313" key="11">
    <source>
        <dbReference type="Proteomes" id="UP001147746"/>
    </source>
</evidence>
<keyword evidence="10" id="KW-0436">Ligase</keyword>
<dbReference type="Pfam" id="PF01061">
    <property type="entry name" value="ABC2_membrane"/>
    <property type="match status" value="1"/>
</dbReference>
<keyword evidence="11" id="KW-1185">Reference proteome</keyword>
<feature type="transmembrane region" description="Helical" evidence="9">
    <location>
        <begin position="612"/>
        <end position="631"/>
    </location>
</feature>
<gene>
    <name evidence="10" type="ORF">N7476_003804</name>
</gene>
<dbReference type="Gene3D" id="3.40.50.300">
    <property type="entry name" value="P-loop containing nucleotide triphosphate hydrolases"/>
    <property type="match status" value="1"/>
</dbReference>
<feature type="transmembrane region" description="Helical" evidence="9">
    <location>
        <begin position="519"/>
        <end position="542"/>
    </location>
</feature>
<dbReference type="PROSITE" id="PS00211">
    <property type="entry name" value="ABC_TRANSPORTER_1"/>
    <property type="match status" value="1"/>
</dbReference>
<organism evidence="10 11">
    <name type="scientific">Penicillium atrosanguineum</name>
    <dbReference type="NCBI Taxonomy" id="1132637"/>
    <lineage>
        <taxon>Eukaryota</taxon>
        <taxon>Fungi</taxon>
        <taxon>Dikarya</taxon>
        <taxon>Ascomycota</taxon>
        <taxon>Pezizomycotina</taxon>
        <taxon>Eurotiomycetes</taxon>
        <taxon>Eurotiomycetidae</taxon>
        <taxon>Eurotiales</taxon>
        <taxon>Aspergillaceae</taxon>
        <taxon>Penicillium</taxon>
    </lineage>
</organism>
<evidence type="ECO:0000256" key="5">
    <source>
        <dbReference type="ARBA" id="ARBA00022741"/>
    </source>
</evidence>
<dbReference type="FunFam" id="3.40.50.300:FF:001305">
    <property type="entry name" value="ABCG transporter ABC superfamily"/>
    <property type="match status" value="1"/>
</dbReference>
<dbReference type="InterPro" id="IPR043926">
    <property type="entry name" value="ABCG_dom"/>
</dbReference>
<evidence type="ECO:0000313" key="10">
    <source>
        <dbReference type="EMBL" id="KAJ5320802.1"/>
    </source>
</evidence>
<keyword evidence="8 9" id="KW-0472">Membrane</keyword>
<evidence type="ECO:0000256" key="1">
    <source>
        <dbReference type="ARBA" id="ARBA00004141"/>
    </source>
</evidence>
<dbReference type="PANTHER" id="PTHR48042">
    <property type="entry name" value="ABC TRANSPORTER G FAMILY MEMBER 11"/>
    <property type="match status" value="1"/>
</dbReference>
<sequence>MDEPNLNSFTMDTITRASTDLERNDDRFLMNHSVKNFSWRGLTVTVKDRQTRKARDLICDIGGDVQQGELVALMGPSGCGKTTLLNVLARRSSGAAKVLGDSFVNGVKVDAASFGRMTSYVEQEDALIGSLTVRETLKFAADLSLPNLVTKRQRIERIRTLLEAFGIQNQANTIIGTPIRKGISGGQKRRVSVASQLITCPKILFLDEPTSGLDSTASFEVISYAKELARLNNVIIIASIHQPSTTTFQLFDKLLLLSGGRTCYFGPTEDVKTYFHDIDHPIPSNTNPAEFLLDIVSSDFSSGKESSQERVRAIQRAWSTSTEANALTRCVSERAEVAEKDVNKVVMEDMARPGPVKVIGALLHRSFIKSYRDVVAYGIRIVMYLGLAIMMGTVWLRLHPSQEYIQPFVNAIFFGSAFMSFMAVAYVPAFLEDRANFAKERANGLYGPTPFMISNFLIGLPFLFIISILFSIVSYWLSNFRPTGEAFFTWVMWIFLDLVAAESLVVLVTAIFPNFVISLALVAFANGLWMSVGGFLVTPTILNPFWKYVFHYIDYQAYVFQGMMVNEFSQRNYSCGDGCRCMYTSDLADQCQIRGTAVLETYGYATGRTGKWVGILIGIIAVYRLLGWIALRLRKD</sequence>
<dbReference type="InterPro" id="IPR003593">
    <property type="entry name" value="AAA+_ATPase"/>
</dbReference>
<evidence type="ECO:0000256" key="9">
    <source>
        <dbReference type="SAM" id="Phobius"/>
    </source>
</evidence>
<protein>
    <submittedName>
        <fullName evidence="10">Arginine--tRNA ligase cytoplasmic</fullName>
    </submittedName>
</protein>
<evidence type="ECO:0000256" key="7">
    <source>
        <dbReference type="ARBA" id="ARBA00022989"/>
    </source>
</evidence>
<feature type="transmembrane region" description="Helical" evidence="9">
    <location>
        <begin position="452"/>
        <end position="478"/>
    </location>
</feature>
<feature type="transmembrane region" description="Helical" evidence="9">
    <location>
        <begin position="408"/>
        <end position="431"/>
    </location>
</feature>
<keyword evidence="4 9" id="KW-0812">Transmembrane</keyword>
<feature type="transmembrane region" description="Helical" evidence="9">
    <location>
        <begin position="374"/>
        <end position="396"/>
    </location>
</feature>
<dbReference type="Pfam" id="PF00005">
    <property type="entry name" value="ABC_tran"/>
    <property type="match status" value="1"/>
</dbReference>
<comment type="caution">
    <text evidence="10">The sequence shown here is derived from an EMBL/GenBank/DDBJ whole genome shotgun (WGS) entry which is preliminary data.</text>
</comment>
<dbReference type="GO" id="GO:0140359">
    <property type="term" value="F:ABC-type transporter activity"/>
    <property type="evidence" value="ECO:0007669"/>
    <property type="project" value="InterPro"/>
</dbReference>
<dbReference type="SUPFAM" id="SSF52540">
    <property type="entry name" value="P-loop containing nucleoside triphosphate hydrolases"/>
    <property type="match status" value="1"/>
</dbReference>
<accession>A0A9W9GL99</accession>
<dbReference type="AlphaFoldDB" id="A0A9W9GL99"/>
<name>A0A9W9GL99_9EURO</name>